<reference evidence="4 5" key="1">
    <citation type="submission" date="2018-10" db="EMBL/GenBank/DDBJ databases">
        <title>Comamonadaceae CDC group NO-1 genome sequencing and assembly.</title>
        <authorList>
            <person name="Bernier A.-M."/>
            <person name="Bernard K."/>
        </authorList>
    </citation>
    <scope>NUCLEOTIDE SEQUENCE [LARGE SCALE GENOMIC DNA]</scope>
    <source>
        <strain evidence="4 5">NML180582</strain>
    </source>
</reference>
<gene>
    <name evidence="4" type="ORF">EBQ34_00335</name>
</gene>
<dbReference type="GO" id="GO:0005737">
    <property type="term" value="C:cytoplasm"/>
    <property type="evidence" value="ECO:0007669"/>
    <property type="project" value="TreeGrafter"/>
</dbReference>
<evidence type="ECO:0000256" key="2">
    <source>
        <dbReference type="SAM" id="MobiDB-lite"/>
    </source>
</evidence>
<dbReference type="RefSeq" id="WP_122243702.1">
    <property type="nucleotide sequence ID" value="NZ_RDQJ01000001.1"/>
</dbReference>
<dbReference type="Proteomes" id="UP000275180">
    <property type="component" value="Unassembled WGS sequence"/>
</dbReference>
<dbReference type="PANTHER" id="PTHR43668:SF2">
    <property type="entry name" value="ALLANTOINASE"/>
    <property type="match status" value="1"/>
</dbReference>
<evidence type="ECO:0000259" key="3">
    <source>
        <dbReference type="Pfam" id="PF12890"/>
    </source>
</evidence>
<dbReference type="CDD" id="cd01317">
    <property type="entry name" value="DHOase_IIa"/>
    <property type="match status" value="1"/>
</dbReference>
<accession>A0A3M6RVB0</accession>
<dbReference type="OrthoDB" id="9803027at2"/>
<dbReference type="InterPro" id="IPR024403">
    <property type="entry name" value="DHOase_cat"/>
</dbReference>
<evidence type="ECO:0000313" key="4">
    <source>
        <dbReference type="EMBL" id="RMX18844.1"/>
    </source>
</evidence>
<proteinExistence type="predicted"/>
<dbReference type="Gene3D" id="3.20.20.140">
    <property type="entry name" value="Metal-dependent hydrolases"/>
    <property type="match status" value="1"/>
</dbReference>
<name>A0A3M6RVB0_9BURK</name>
<dbReference type="PANTHER" id="PTHR43668">
    <property type="entry name" value="ALLANTOINASE"/>
    <property type="match status" value="1"/>
</dbReference>
<dbReference type="NCBIfam" id="NF005791">
    <property type="entry name" value="PRK07627.1"/>
    <property type="match status" value="1"/>
</dbReference>
<keyword evidence="1" id="KW-0665">Pyrimidine biosynthesis</keyword>
<dbReference type="InterPro" id="IPR032466">
    <property type="entry name" value="Metal_Hydrolase"/>
</dbReference>
<protein>
    <submittedName>
        <fullName evidence="4">Dihydroorotase</fullName>
        <ecNumber evidence="4">3.5.2.3</ecNumber>
    </submittedName>
</protein>
<dbReference type="InterPro" id="IPR011059">
    <property type="entry name" value="Metal-dep_hydrolase_composite"/>
</dbReference>
<feature type="domain" description="Dihydroorotase catalytic" evidence="3">
    <location>
        <begin position="53"/>
        <end position="235"/>
    </location>
</feature>
<sequence>MKTLIQGGRLLDPASGLDAIGDIAIASGRIVAIGQTPTEFQPERRIDANGLWVLPGLVDLCARMREPGFEHAGMLESEMHAAVAGGVSSLVCPPDTDPVLDESGLVEMLKLRAGNLRQARLFPLGALTRGLHGEVLTEMSHLTQAGCVGFGQAEAPLKNNLVLQRALQYAATFGYTVWLRPQDAALGSGVAASGPLAQRMGLSGVPVAAETIALHTLFELLRSTPCRVHLCRLSSAQGVALVRQAKAEGLPVSCDISINSLLLTDADIGFFDSNARLQPPLRQQRDREALAQALADGTIDALVSDHTPVADDAKEMPFAEAEPGATGLELLLPLTQHWAQQQGVPLLAALSRVSSASAQVLGDALGTLQASVGKLVVGGVADLCLYDPQAPWRLTPQALHSQGKHTPFLGQTLPGQVRCTIVAGDIAFERRAASATSPLAPHKTPAPGTGHCS</sequence>
<dbReference type="GO" id="GO:0046872">
    <property type="term" value="F:metal ion binding"/>
    <property type="evidence" value="ECO:0007669"/>
    <property type="project" value="InterPro"/>
</dbReference>
<dbReference type="InterPro" id="IPR004722">
    <property type="entry name" value="DHOase"/>
</dbReference>
<dbReference type="InterPro" id="IPR050138">
    <property type="entry name" value="DHOase/Allantoinase_Hydrolase"/>
</dbReference>
<organism evidence="4 5">
    <name type="scientific">Vandammella animalimorsus</name>
    <dbReference type="NCBI Taxonomy" id="2029117"/>
    <lineage>
        <taxon>Bacteria</taxon>
        <taxon>Pseudomonadati</taxon>
        <taxon>Pseudomonadota</taxon>
        <taxon>Betaproteobacteria</taxon>
        <taxon>Burkholderiales</taxon>
        <taxon>Comamonadaceae</taxon>
        <taxon>Vandammella</taxon>
    </lineage>
</organism>
<dbReference type="Pfam" id="PF12890">
    <property type="entry name" value="DHOase"/>
    <property type="match status" value="1"/>
</dbReference>
<evidence type="ECO:0000313" key="5">
    <source>
        <dbReference type="Proteomes" id="UP000275180"/>
    </source>
</evidence>
<dbReference type="SUPFAM" id="SSF51556">
    <property type="entry name" value="Metallo-dependent hydrolases"/>
    <property type="match status" value="1"/>
</dbReference>
<comment type="caution">
    <text evidence="4">The sequence shown here is derived from an EMBL/GenBank/DDBJ whole genome shotgun (WGS) entry which is preliminary data.</text>
</comment>
<dbReference type="SUPFAM" id="SSF51338">
    <property type="entry name" value="Composite domain of metallo-dependent hydrolases"/>
    <property type="match status" value="1"/>
</dbReference>
<dbReference type="GO" id="GO:0006221">
    <property type="term" value="P:pyrimidine nucleotide biosynthetic process"/>
    <property type="evidence" value="ECO:0007669"/>
    <property type="project" value="UniProtKB-KW"/>
</dbReference>
<keyword evidence="4" id="KW-0378">Hydrolase</keyword>
<dbReference type="GO" id="GO:0006145">
    <property type="term" value="P:purine nucleobase catabolic process"/>
    <property type="evidence" value="ECO:0007669"/>
    <property type="project" value="TreeGrafter"/>
</dbReference>
<dbReference type="AlphaFoldDB" id="A0A3M6RVB0"/>
<dbReference type="EC" id="3.5.2.3" evidence="4"/>
<dbReference type="GO" id="GO:0004038">
    <property type="term" value="F:allantoinase activity"/>
    <property type="evidence" value="ECO:0007669"/>
    <property type="project" value="TreeGrafter"/>
</dbReference>
<dbReference type="EMBL" id="RDQJ01000001">
    <property type="protein sequence ID" value="RMX18844.1"/>
    <property type="molecule type" value="Genomic_DNA"/>
</dbReference>
<dbReference type="GO" id="GO:0004151">
    <property type="term" value="F:dihydroorotase activity"/>
    <property type="evidence" value="ECO:0007669"/>
    <property type="project" value="UniProtKB-EC"/>
</dbReference>
<dbReference type="Gene3D" id="2.30.40.10">
    <property type="entry name" value="Urease, subunit C, domain 1"/>
    <property type="match status" value="1"/>
</dbReference>
<evidence type="ECO:0000256" key="1">
    <source>
        <dbReference type="ARBA" id="ARBA00022975"/>
    </source>
</evidence>
<feature type="region of interest" description="Disordered" evidence="2">
    <location>
        <begin position="433"/>
        <end position="453"/>
    </location>
</feature>